<protein>
    <submittedName>
        <fullName evidence="7">Uncharacterized protein</fullName>
    </submittedName>
</protein>
<dbReference type="InterPro" id="IPR028994">
    <property type="entry name" value="Integrin_alpha_N"/>
</dbReference>
<dbReference type="EMBL" id="CABFJX010000046">
    <property type="protein sequence ID" value="VTT60538.1"/>
    <property type="molecule type" value="Genomic_DNA"/>
</dbReference>
<name>A0A2H3RUY7_FUSFU</name>
<dbReference type="Proteomes" id="UP000760494">
    <property type="component" value="Unassembled WGS sequence"/>
</dbReference>
<feature type="compositionally biased region" description="Basic and acidic residues" evidence="5">
    <location>
        <begin position="288"/>
        <end position="297"/>
    </location>
</feature>
<proteinExistence type="inferred from homology"/>
<gene>
    <name evidence="7" type="ORF">C2S_4163</name>
</gene>
<evidence type="ECO:0000313" key="8">
    <source>
        <dbReference type="Proteomes" id="UP000760494"/>
    </source>
</evidence>
<dbReference type="InterPro" id="IPR023296">
    <property type="entry name" value="Glyco_hydro_beta-prop_sf"/>
</dbReference>
<sequence length="1215" mass="133558">MQIKHRGLYWPLAAVSLLFISHTTAYESPDGIEPYGHGNAPDVVSWDTSWNESYPASEGDEPSLGADRGLSSRADDFYLRVMPLGASITQGYLSTDNNGYRKWLRSQLRYKGWKVNMVGSKQNGDMKDRDNEGWPGYVIDQVHNEFRKSMWMKPNLVLINAGTNDCNQKIDIDGAGGRMKALVDDIYSNIPGVTIVLSTIVRSTNVTNDACASKVSKQIRQLVKTYRGQRIGLADINPVLPTSMLQKDGIHPTDAGYKLFASVWWDAIRKVQADIQPPAKVSGIDDAVSEKSSECKKTAGNSRAPKQSQRGSGHDDGIYRHYSHAQGVLKSLRLENGGDSASLIKDYPWHVLFANIVLNSANSPRSYALDDMIRIHHEKDGTNTYWYRQNQGGGKFAASKRFDVDMDCNDGPRYAFADFNNDGLDDFFCLKSGSAVWVSINQGGNPPKFKSIGQVVGKHDGYEATDVRIADIDGDGRADYCLVEDSGAVICSRNGGTGVKYAWQGFKTAKGLRETVFDKNPKSAASKSGVVFADLNGDFRDEYMWISDTGSVHTWNNMRGWGKGIVPEWRDAGLTHKGQAAKGIQNRIKFGRIYGSGRRDYIYLRSDKTGIDMVVWENRGFGGTKRKADGNFYCDMRGTGSDDYVWIYFDGHAAELNANIHNPPLWGNDLKIELKVPGPRVGIHLADWTGDGKCDVLVQNEATGALTLYENTYKTGSKSVTFTNKGVVTPATCSQGWGVSPFDRGMRLADIDGDGRADVMCLEPNGRITGWLNLKSGMENVGQVKFSEGRERADIRFADVENSGRADIIYLDKYTGAATVFKNLGRKAGTGSSFNWSNRGVLYAPIDRGETMHFTNQGGLGRADLVHVLPFTNKAYTYFNECGASGGDDGPITDPGLPKYSTGGQDGGTDDGSEDGGGSSDDCSKPTFDGDSKVILSENFPDPSFVFDFESCTWYSFGSQDKGKLVQMARYNKAKDKWELLSDDPLKDAGAWGQNLDIVAPDVQWNGKQWVMYYSAFTQDDNDGKRCIGVAFSDSIRGPYTPRDEPLVCQLDKGGVIDPSAFYDPGSDTRWVVYKIDGNRICGKTSIMLQQVENDGFTLKDDPVEILSETDDEKLLETPSLVYEDGSYLLFYSSGCYTSDKYSIKYATSGSISGPYDRGDDEVLGSIAGSIQSPGSASSNGNGHLLFAAWCDKDLTTRCLYSASYKFEDGQVTLN</sequence>
<dbReference type="Pfam" id="PF13517">
    <property type="entry name" value="FG-GAP_3"/>
    <property type="match status" value="2"/>
</dbReference>
<evidence type="ECO:0000256" key="5">
    <source>
        <dbReference type="SAM" id="MobiDB-lite"/>
    </source>
</evidence>
<dbReference type="Pfam" id="PF13472">
    <property type="entry name" value="Lipase_GDSL_2"/>
    <property type="match status" value="1"/>
</dbReference>
<dbReference type="Pfam" id="PF04616">
    <property type="entry name" value="Glyco_hydro_43"/>
    <property type="match status" value="1"/>
</dbReference>
<feature type="compositionally biased region" description="Polar residues" evidence="5">
    <location>
        <begin position="299"/>
        <end position="311"/>
    </location>
</feature>
<comment type="caution">
    <text evidence="7">The sequence shown here is derived from an EMBL/GenBank/DDBJ whole genome shotgun (WGS) entry which is preliminary data.</text>
</comment>
<comment type="similarity">
    <text evidence="1">Belongs to the glycosyl hydrolase 43 family.</text>
</comment>
<dbReference type="Gene3D" id="3.40.50.1110">
    <property type="entry name" value="SGNH hydrolase"/>
    <property type="match status" value="1"/>
</dbReference>
<evidence type="ECO:0000313" key="7">
    <source>
        <dbReference type="EMBL" id="VTT60538.1"/>
    </source>
</evidence>
<dbReference type="InterPro" id="IPR006710">
    <property type="entry name" value="Glyco_hydro_43"/>
</dbReference>
<evidence type="ECO:0000256" key="6">
    <source>
        <dbReference type="SAM" id="SignalP"/>
    </source>
</evidence>
<evidence type="ECO:0000256" key="4">
    <source>
        <dbReference type="ARBA" id="ARBA00023295"/>
    </source>
</evidence>
<dbReference type="SUPFAM" id="SSF52266">
    <property type="entry name" value="SGNH hydrolase"/>
    <property type="match status" value="1"/>
</dbReference>
<evidence type="ECO:0000256" key="1">
    <source>
        <dbReference type="ARBA" id="ARBA00009865"/>
    </source>
</evidence>
<keyword evidence="2 6" id="KW-0732">Signal</keyword>
<dbReference type="InterPro" id="IPR051532">
    <property type="entry name" value="Ester_Hydrolysis_Enzymes"/>
</dbReference>
<feature type="chain" id="PRO_5043388674" evidence="6">
    <location>
        <begin position="26"/>
        <end position="1215"/>
    </location>
</feature>
<organism evidence="7 8">
    <name type="scientific">Fusarium fujikuroi</name>
    <name type="common">Bakanae and foot rot disease fungus</name>
    <name type="synonym">Gibberella fujikuroi</name>
    <dbReference type="NCBI Taxonomy" id="5127"/>
    <lineage>
        <taxon>Eukaryota</taxon>
        <taxon>Fungi</taxon>
        <taxon>Dikarya</taxon>
        <taxon>Ascomycota</taxon>
        <taxon>Pezizomycotina</taxon>
        <taxon>Sordariomycetes</taxon>
        <taxon>Hypocreomycetidae</taxon>
        <taxon>Hypocreales</taxon>
        <taxon>Nectriaceae</taxon>
        <taxon>Fusarium</taxon>
        <taxon>Fusarium fujikuroi species complex</taxon>
    </lineage>
</organism>
<dbReference type="AlphaFoldDB" id="A0A2H3RUY7"/>
<dbReference type="InterPro" id="IPR013830">
    <property type="entry name" value="SGNH_hydro"/>
</dbReference>
<dbReference type="PANTHER" id="PTHR30383">
    <property type="entry name" value="THIOESTERASE 1/PROTEASE 1/LYSOPHOSPHOLIPASE L1"/>
    <property type="match status" value="1"/>
</dbReference>
<feature type="region of interest" description="Disordered" evidence="5">
    <location>
        <begin position="282"/>
        <end position="317"/>
    </location>
</feature>
<accession>A0A2H3RUY7</accession>
<dbReference type="InterPro" id="IPR036514">
    <property type="entry name" value="SGNH_hydro_sf"/>
</dbReference>
<dbReference type="GO" id="GO:0004622">
    <property type="term" value="F:phosphatidylcholine lysophospholipase activity"/>
    <property type="evidence" value="ECO:0007669"/>
    <property type="project" value="TreeGrafter"/>
</dbReference>
<dbReference type="CDD" id="cd01833">
    <property type="entry name" value="XynB_like"/>
    <property type="match status" value="1"/>
</dbReference>
<dbReference type="InterPro" id="IPR013517">
    <property type="entry name" value="FG-GAP"/>
</dbReference>
<feature type="region of interest" description="Disordered" evidence="5">
    <location>
        <begin position="887"/>
        <end position="924"/>
    </location>
</feature>
<dbReference type="SUPFAM" id="SSF75005">
    <property type="entry name" value="Arabinanase/levansucrase/invertase"/>
    <property type="match status" value="1"/>
</dbReference>
<feature type="signal peptide" evidence="6">
    <location>
        <begin position="1"/>
        <end position="25"/>
    </location>
</feature>
<dbReference type="SUPFAM" id="SSF69318">
    <property type="entry name" value="Integrin alpha N-terminal domain"/>
    <property type="match status" value="1"/>
</dbReference>
<dbReference type="CDD" id="cd08999">
    <property type="entry name" value="GH43_ABN-like"/>
    <property type="match status" value="1"/>
</dbReference>
<keyword evidence="3" id="KW-0378">Hydrolase</keyword>
<dbReference type="Gene3D" id="2.115.10.20">
    <property type="entry name" value="Glycosyl hydrolase domain, family 43"/>
    <property type="match status" value="1"/>
</dbReference>
<evidence type="ECO:0000256" key="2">
    <source>
        <dbReference type="ARBA" id="ARBA00022729"/>
    </source>
</evidence>
<keyword evidence="4" id="KW-0326">Glycosidase</keyword>
<reference evidence="7" key="1">
    <citation type="submission" date="2019-05" db="EMBL/GenBank/DDBJ databases">
        <authorList>
            <person name="Piombo E."/>
        </authorList>
    </citation>
    <scope>NUCLEOTIDE SEQUENCE</scope>
    <source>
        <strain evidence="7">C2S</strain>
    </source>
</reference>
<dbReference type="GO" id="GO:0004553">
    <property type="term" value="F:hydrolase activity, hydrolyzing O-glycosyl compounds"/>
    <property type="evidence" value="ECO:0007669"/>
    <property type="project" value="InterPro"/>
</dbReference>
<evidence type="ECO:0000256" key="3">
    <source>
        <dbReference type="ARBA" id="ARBA00022801"/>
    </source>
</evidence>
<dbReference type="PANTHER" id="PTHR30383:SF31">
    <property type="entry name" value="SGNH HYDROLASE-TYPE ESTERASE DOMAIN-CONTAINING PROTEIN-RELATED"/>
    <property type="match status" value="1"/>
</dbReference>
<dbReference type="GO" id="GO:0005975">
    <property type="term" value="P:carbohydrate metabolic process"/>
    <property type="evidence" value="ECO:0007669"/>
    <property type="project" value="InterPro"/>
</dbReference>